<dbReference type="Pfam" id="PF14984">
    <property type="entry name" value="CD24"/>
    <property type="match status" value="1"/>
</dbReference>
<dbReference type="GO" id="GO:0022407">
    <property type="term" value="P:regulation of cell-cell adhesion"/>
    <property type="evidence" value="ECO:0007669"/>
    <property type="project" value="TreeGrafter"/>
</dbReference>
<evidence type="ECO:0000313" key="4">
    <source>
        <dbReference type="Ensembl" id="ENSCHIP00010005778.1"/>
    </source>
</evidence>
<dbReference type="Ensembl" id="ENSCHIT00010008022.1">
    <property type="protein sequence ID" value="ENSCHIP00010005778.1"/>
    <property type="gene ID" value="ENSCHIG00010004110.1"/>
</dbReference>
<feature type="chain" id="PRO_5033983008" evidence="3">
    <location>
        <begin position="27"/>
        <end position="89"/>
    </location>
</feature>
<feature type="region of interest" description="Disordered" evidence="1">
    <location>
        <begin position="29"/>
        <end position="56"/>
    </location>
</feature>
<feature type="transmembrane region" description="Helical" evidence="2">
    <location>
        <begin position="64"/>
        <end position="84"/>
    </location>
</feature>
<reference evidence="4" key="2">
    <citation type="submission" date="2025-08" db="UniProtKB">
        <authorList>
            <consortium name="Ensembl"/>
        </authorList>
    </citation>
    <scope>IDENTIFICATION</scope>
</reference>
<dbReference type="AlphaFoldDB" id="A0A8C2NRD9"/>
<feature type="compositionally biased region" description="Low complexity" evidence="1">
    <location>
        <begin position="29"/>
        <end position="44"/>
    </location>
</feature>
<sequence>MGRAIVARLGLGLLLLALLLPTQTYSNQTTVVTPSSNSSQTTSPAPHPANATTKASDGTLQSTASLFVISVSLLVTFHVMKLICIKHKL</sequence>
<keyword evidence="2" id="KW-0812">Transmembrane</keyword>
<dbReference type="GO" id="GO:0007155">
    <property type="term" value="P:cell adhesion"/>
    <property type="evidence" value="ECO:0007669"/>
    <property type="project" value="InterPro"/>
</dbReference>
<evidence type="ECO:0000256" key="2">
    <source>
        <dbReference type="SAM" id="Phobius"/>
    </source>
</evidence>
<keyword evidence="3" id="KW-0732">Signal</keyword>
<dbReference type="PANTHER" id="PTHR16676">
    <property type="entry name" value="SIGNAL TRANSDUCER CD24"/>
    <property type="match status" value="1"/>
</dbReference>
<evidence type="ECO:0000256" key="3">
    <source>
        <dbReference type="SAM" id="SignalP"/>
    </source>
</evidence>
<evidence type="ECO:0000256" key="1">
    <source>
        <dbReference type="SAM" id="MobiDB-lite"/>
    </source>
</evidence>
<dbReference type="GO" id="GO:0045121">
    <property type="term" value="C:membrane raft"/>
    <property type="evidence" value="ECO:0007669"/>
    <property type="project" value="TreeGrafter"/>
</dbReference>
<organism evidence="4">
    <name type="scientific">Capra hircus</name>
    <name type="common">Goat</name>
    <dbReference type="NCBI Taxonomy" id="9925"/>
    <lineage>
        <taxon>Eukaryota</taxon>
        <taxon>Metazoa</taxon>
        <taxon>Chordata</taxon>
        <taxon>Craniata</taxon>
        <taxon>Vertebrata</taxon>
        <taxon>Euteleostomi</taxon>
        <taxon>Mammalia</taxon>
        <taxon>Eutheria</taxon>
        <taxon>Laurasiatheria</taxon>
        <taxon>Artiodactyla</taxon>
        <taxon>Ruminantia</taxon>
        <taxon>Pecora</taxon>
        <taxon>Bovidae</taxon>
        <taxon>Caprinae</taxon>
        <taxon>Capra</taxon>
    </lineage>
</organism>
<dbReference type="GO" id="GO:0009897">
    <property type="term" value="C:external side of plasma membrane"/>
    <property type="evidence" value="ECO:0007669"/>
    <property type="project" value="TreeGrafter"/>
</dbReference>
<accession>A0A8C2NRD9</accession>
<dbReference type="GO" id="GO:0001775">
    <property type="term" value="P:cell activation"/>
    <property type="evidence" value="ECO:0007669"/>
    <property type="project" value="TreeGrafter"/>
</dbReference>
<keyword evidence="2" id="KW-0472">Membrane</keyword>
<protein>
    <submittedName>
        <fullName evidence="4">Uncharacterized protein</fullName>
    </submittedName>
</protein>
<dbReference type="InterPro" id="IPR028029">
    <property type="entry name" value="CD24"/>
</dbReference>
<keyword evidence="2" id="KW-1133">Transmembrane helix</keyword>
<reference evidence="4" key="1">
    <citation type="submission" date="2019-03" db="EMBL/GenBank/DDBJ databases">
        <title>Genome sequencing and reference-guided assembly of Black Bengal Goat (Capra hircus).</title>
        <authorList>
            <person name="Siddiki A.Z."/>
            <person name="Baten A."/>
            <person name="Billah M."/>
            <person name="Alam M.A.U."/>
            <person name="Shawrob K.S.M."/>
            <person name="Saha S."/>
            <person name="Chowdhury M."/>
            <person name="Rahman A.H."/>
            <person name="Stear M."/>
            <person name="Miah G."/>
            <person name="Das G.B."/>
            <person name="Hossain M.M."/>
            <person name="Kumkum M."/>
            <person name="Islam M.S."/>
            <person name="Mollah A.M."/>
            <person name="Ahsan A."/>
            <person name="Tusar F."/>
            <person name="Khan M.K.I."/>
        </authorList>
    </citation>
    <scope>NUCLEOTIDE SEQUENCE [LARGE SCALE GENOMIC DNA]</scope>
</reference>
<dbReference type="PANTHER" id="PTHR16676:SF0">
    <property type="entry name" value="SIGNAL TRANSDUCER CD24"/>
    <property type="match status" value="1"/>
</dbReference>
<dbReference type="GO" id="GO:0030296">
    <property type="term" value="F:protein tyrosine kinase activator activity"/>
    <property type="evidence" value="ECO:0007669"/>
    <property type="project" value="TreeGrafter"/>
</dbReference>
<proteinExistence type="predicted"/>
<name>A0A8C2NRD9_CAPHI</name>
<feature type="signal peptide" evidence="3">
    <location>
        <begin position="1"/>
        <end position="26"/>
    </location>
</feature>